<evidence type="ECO:0000256" key="3">
    <source>
        <dbReference type="ARBA" id="ARBA00022723"/>
    </source>
</evidence>
<dbReference type="PANTHER" id="PTHR46696">
    <property type="entry name" value="P450, PUTATIVE (EUROFUNG)-RELATED"/>
    <property type="match status" value="1"/>
</dbReference>
<proteinExistence type="inferred from homology"/>
<accession>A0ABZ2U686</accession>
<keyword evidence="2" id="KW-0349">Heme</keyword>
<evidence type="ECO:0000313" key="8">
    <source>
        <dbReference type="Proteomes" id="UP001479933"/>
    </source>
</evidence>
<evidence type="ECO:0000256" key="1">
    <source>
        <dbReference type="ARBA" id="ARBA00010617"/>
    </source>
</evidence>
<dbReference type="EMBL" id="CP136137">
    <property type="protein sequence ID" value="WYY09259.1"/>
    <property type="molecule type" value="Genomic_DNA"/>
</dbReference>
<dbReference type="InterPro" id="IPR001128">
    <property type="entry name" value="Cyt_P450"/>
</dbReference>
<keyword evidence="5" id="KW-0408">Iron</keyword>
<evidence type="ECO:0000313" key="7">
    <source>
        <dbReference type="EMBL" id="WYY09259.1"/>
    </source>
</evidence>
<evidence type="ECO:0000256" key="6">
    <source>
        <dbReference type="ARBA" id="ARBA00023033"/>
    </source>
</evidence>
<dbReference type="Proteomes" id="UP001479933">
    <property type="component" value="Chromosome"/>
</dbReference>
<keyword evidence="6" id="KW-0503">Monooxygenase</keyword>
<gene>
    <name evidence="7" type="ORF">RVF87_09460</name>
</gene>
<dbReference type="SUPFAM" id="SSF48264">
    <property type="entry name" value="Cytochrome P450"/>
    <property type="match status" value="1"/>
</dbReference>
<dbReference type="InterPro" id="IPR036396">
    <property type="entry name" value="Cyt_P450_sf"/>
</dbReference>
<evidence type="ECO:0000256" key="2">
    <source>
        <dbReference type="ARBA" id="ARBA00022617"/>
    </source>
</evidence>
<comment type="similarity">
    <text evidence="1">Belongs to the cytochrome P450 family.</text>
</comment>
<dbReference type="Pfam" id="PF00067">
    <property type="entry name" value="p450"/>
    <property type="match status" value="1"/>
</dbReference>
<protein>
    <submittedName>
        <fullName evidence="7">Cytochrome P450</fullName>
    </submittedName>
</protein>
<evidence type="ECO:0000256" key="5">
    <source>
        <dbReference type="ARBA" id="ARBA00023004"/>
    </source>
</evidence>
<reference evidence="7 8" key="1">
    <citation type="journal article" date="2023" name="Virus Evol.">
        <title>Computational host range prediction-The good, the bad, and the ugly.</title>
        <authorList>
            <person name="Howell A.A."/>
            <person name="Versoza C.J."/>
            <person name="Pfeifer S.P."/>
        </authorList>
    </citation>
    <scope>NUCLEOTIDE SEQUENCE [LARGE SCALE GENOMIC DNA]</scope>
    <source>
        <strain evidence="7 8">1610/1b</strain>
    </source>
</reference>
<keyword evidence="3" id="KW-0479">Metal-binding</keyword>
<dbReference type="PANTHER" id="PTHR46696:SF1">
    <property type="entry name" value="CYTOCHROME P450 YJIB-RELATED"/>
    <property type="match status" value="1"/>
</dbReference>
<keyword evidence="4" id="KW-0560">Oxidoreductase</keyword>
<dbReference type="RefSeq" id="WP_066163630.1">
    <property type="nucleotide sequence ID" value="NZ_CP136137.1"/>
</dbReference>
<sequence length="401" mass="43780">MEAAIYTEDLFSDVGITEPYQRYREIRDLGAAVWLPREQVYAVGRYNEVRQALGDHETFISGQGVMINEQVNEMSRGTTVASDPPLHDHLRQVVAHRLTPRALREQRSHVDSRAATVVDSILRHGGDVVDAVTLIAQPMPMAVVPDFLGFPEECRPHLLTWAKAAADLGGPVSNRTPVAAERAAEMVAYIAGLTRRRGVLPDSLGDDVLKSADAGIITAQQCPSLLLDYFGPSLETTVSAISSAIALFSQNPDQWDKVRADPALLSGAFNEAIRLESPIRGFSRVAARETELGGVDIPAGARVLLLFGSANRDERKWDRPDEFDVTRANADHLALGHGLHGCAGQGLARLEFGTLMTRLAAEVARFEPAGEPRMLVNNTTRAYEKLPIRLHLDREPMGADA</sequence>
<evidence type="ECO:0000256" key="4">
    <source>
        <dbReference type="ARBA" id="ARBA00023002"/>
    </source>
</evidence>
<name>A0ABZ2U686_9ACTN</name>
<organism evidence="7 8">
    <name type="scientific">Gordonia hydrophobica</name>
    <dbReference type="NCBI Taxonomy" id="40516"/>
    <lineage>
        <taxon>Bacteria</taxon>
        <taxon>Bacillati</taxon>
        <taxon>Actinomycetota</taxon>
        <taxon>Actinomycetes</taxon>
        <taxon>Mycobacteriales</taxon>
        <taxon>Gordoniaceae</taxon>
        <taxon>Gordonia</taxon>
    </lineage>
</organism>
<dbReference type="PRINTS" id="PR00359">
    <property type="entry name" value="BP450"/>
</dbReference>
<dbReference type="Gene3D" id="1.10.630.10">
    <property type="entry name" value="Cytochrome P450"/>
    <property type="match status" value="1"/>
</dbReference>
<keyword evidence="8" id="KW-1185">Reference proteome</keyword>
<dbReference type="InterPro" id="IPR002397">
    <property type="entry name" value="Cyt_P450_B"/>
</dbReference>